<reference evidence="2" key="2">
    <citation type="submission" date="2020-06" db="EMBL/GenBank/DDBJ databases">
        <authorList>
            <person name="Sheffer M."/>
        </authorList>
    </citation>
    <scope>NUCLEOTIDE SEQUENCE</scope>
</reference>
<dbReference type="Proteomes" id="UP000807504">
    <property type="component" value="Unassembled WGS sequence"/>
</dbReference>
<sequence length="98" mass="11304">MIGIRLQTSVGGMHVDNYWSQLMFYEAIKRLRVQVAQNHEKSHIWKKVETVPKVKIAEYFKQAPQPGEQNANSPFTSPCLHRSGEVESSILRTNQNHQ</sequence>
<dbReference type="EMBL" id="JABXBU010001863">
    <property type="protein sequence ID" value="KAF8782332.1"/>
    <property type="molecule type" value="Genomic_DNA"/>
</dbReference>
<feature type="compositionally biased region" description="Polar residues" evidence="1">
    <location>
        <begin position="67"/>
        <end position="76"/>
    </location>
</feature>
<proteinExistence type="predicted"/>
<evidence type="ECO:0000313" key="3">
    <source>
        <dbReference type="Proteomes" id="UP000807504"/>
    </source>
</evidence>
<feature type="region of interest" description="Disordered" evidence="1">
    <location>
        <begin position="65"/>
        <end position="98"/>
    </location>
</feature>
<keyword evidence="3" id="KW-1185">Reference proteome</keyword>
<evidence type="ECO:0000256" key="1">
    <source>
        <dbReference type="SAM" id="MobiDB-lite"/>
    </source>
</evidence>
<dbReference type="AlphaFoldDB" id="A0A8T0F1B4"/>
<comment type="caution">
    <text evidence="2">The sequence shown here is derived from an EMBL/GenBank/DDBJ whole genome shotgun (WGS) entry which is preliminary data.</text>
</comment>
<protein>
    <submittedName>
        <fullName evidence="2">Uncharacterized protein</fullName>
    </submittedName>
</protein>
<organism evidence="2 3">
    <name type="scientific">Argiope bruennichi</name>
    <name type="common">Wasp spider</name>
    <name type="synonym">Aranea bruennichi</name>
    <dbReference type="NCBI Taxonomy" id="94029"/>
    <lineage>
        <taxon>Eukaryota</taxon>
        <taxon>Metazoa</taxon>
        <taxon>Ecdysozoa</taxon>
        <taxon>Arthropoda</taxon>
        <taxon>Chelicerata</taxon>
        <taxon>Arachnida</taxon>
        <taxon>Araneae</taxon>
        <taxon>Araneomorphae</taxon>
        <taxon>Entelegynae</taxon>
        <taxon>Araneoidea</taxon>
        <taxon>Araneidae</taxon>
        <taxon>Argiope</taxon>
    </lineage>
</organism>
<reference evidence="2" key="1">
    <citation type="journal article" date="2020" name="bioRxiv">
        <title>Chromosome-level reference genome of the European wasp spider Argiope bruennichi: a resource for studies on range expansion and evolutionary adaptation.</title>
        <authorList>
            <person name="Sheffer M.M."/>
            <person name="Hoppe A."/>
            <person name="Krehenwinkel H."/>
            <person name="Uhl G."/>
            <person name="Kuss A.W."/>
            <person name="Jensen L."/>
            <person name="Jensen C."/>
            <person name="Gillespie R.G."/>
            <person name="Hoff K.J."/>
            <person name="Prost S."/>
        </authorList>
    </citation>
    <scope>NUCLEOTIDE SEQUENCE</scope>
</reference>
<evidence type="ECO:0000313" key="2">
    <source>
        <dbReference type="EMBL" id="KAF8782332.1"/>
    </source>
</evidence>
<name>A0A8T0F1B4_ARGBR</name>
<gene>
    <name evidence="2" type="ORF">HNY73_012631</name>
</gene>
<accession>A0A8T0F1B4</accession>